<proteinExistence type="predicted"/>
<comment type="caution">
    <text evidence="1">The sequence shown here is derived from an EMBL/GenBank/DDBJ whole genome shotgun (WGS) entry which is preliminary data.</text>
</comment>
<sequence>MLDGDLSYNWSTEVVSLRQVDGRVRAFSAHQVQKFSWFDYDEHKQRTFLALSAALSNQPEPAFFEVCTDGALSVVRRLRRPHGLFKHAFSHPAYYHDQPTLAQNFDHFDYFVYDAGRLREFSKFYIDIYEPLMTTYQQELRTYTTTRNINERSLLGRLVLVDRYNYLVQQDPKTASARERQYVEE</sequence>
<dbReference type="RefSeq" id="WP_248476072.1">
    <property type="nucleotide sequence ID" value="NZ_JALPRF010000001.1"/>
</dbReference>
<dbReference type="EMBL" id="JALPRF010000001">
    <property type="protein sequence ID" value="MCK8491361.1"/>
    <property type="molecule type" value="Genomic_DNA"/>
</dbReference>
<evidence type="ECO:0000313" key="1">
    <source>
        <dbReference type="EMBL" id="MCK8491361.1"/>
    </source>
</evidence>
<accession>A0ABT0HGT1</accession>
<dbReference type="Proteomes" id="UP001202180">
    <property type="component" value="Unassembled WGS sequence"/>
</dbReference>
<evidence type="ECO:0000313" key="2">
    <source>
        <dbReference type="Proteomes" id="UP001202180"/>
    </source>
</evidence>
<reference evidence="1 2" key="1">
    <citation type="submission" date="2022-04" db="EMBL/GenBank/DDBJ databases">
        <title>Spirosoma sp. strain RP8 genome sequencing and assembly.</title>
        <authorList>
            <person name="Jung Y."/>
        </authorList>
    </citation>
    <scope>NUCLEOTIDE SEQUENCE [LARGE SCALE GENOMIC DNA]</scope>
    <source>
        <strain evidence="1 2">RP8</strain>
    </source>
</reference>
<gene>
    <name evidence="1" type="ORF">M0L20_05820</name>
</gene>
<protein>
    <submittedName>
        <fullName evidence="1">Uncharacterized protein</fullName>
    </submittedName>
</protein>
<organism evidence="1 2">
    <name type="scientific">Spirosoma liriopis</name>
    <dbReference type="NCBI Taxonomy" id="2937440"/>
    <lineage>
        <taxon>Bacteria</taxon>
        <taxon>Pseudomonadati</taxon>
        <taxon>Bacteroidota</taxon>
        <taxon>Cytophagia</taxon>
        <taxon>Cytophagales</taxon>
        <taxon>Cytophagaceae</taxon>
        <taxon>Spirosoma</taxon>
    </lineage>
</organism>
<keyword evidence="2" id="KW-1185">Reference proteome</keyword>
<name>A0ABT0HGT1_9BACT</name>